<feature type="domain" description="Methyl-accepting transducer" evidence="6">
    <location>
        <begin position="350"/>
        <end position="607"/>
    </location>
</feature>
<dbReference type="PRINTS" id="PR00260">
    <property type="entry name" value="CHEMTRNSDUCR"/>
</dbReference>
<dbReference type="SMART" id="SM00283">
    <property type="entry name" value="MA"/>
    <property type="match status" value="1"/>
</dbReference>
<dbReference type="Pfam" id="PF00015">
    <property type="entry name" value="MCPsignal"/>
    <property type="match status" value="1"/>
</dbReference>
<keyword evidence="5" id="KW-0732">Signal</keyword>
<evidence type="ECO:0000256" key="2">
    <source>
        <dbReference type="ARBA" id="ARBA00029447"/>
    </source>
</evidence>
<protein>
    <submittedName>
        <fullName evidence="8">Methyl-accepting chemotaxis protein</fullName>
    </submittedName>
</protein>
<dbReference type="CDD" id="cd06225">
    <property type="entry name" value="HAMP"/>
    <property type="match status" value="1"/>
</dbReference>
<comment type="similarity">
    <text evidence="2">Belongs to the methyl-accepting chemotaxis (MCP) protein family.</text>
</comment>
<dbReference type="PANTHER" id="PTHR32089">
    <property type="entry name" value="METHYL-ACCEPTING CHEMOTAXIS PROTEIN MCPB"/>
    <property type="match status" value="1"/>
</dbReference>
<dbReference type="EMBL" id="PXYT01000035">
    <property type="protein sequence ID" value="PSR26549.1"/>
    <property type="molecule type" value="Genomic_DNA"/>
</dbReference>
<accession>A0A2T2WWC5</accession>
<name>A0A2T2WWC5_9FIRM</name>
<dbReference type="Proteomes" id="UP000242699">
    <property type="component" value="Unassembled WGS sequence"/>
</dbReference>
<feature type="transmembrane region" description="Helical" evidence="4">
    <location>
        <begin position="190"/>
        <end position="213"/>
    </location>
</feature>
<keyword evidence="1 3" id="KW-0807">Transducer</keyword>
<evidence type="ECO:0000256" key="1">
    <source>
        <dbReference type="ARBA" id="ARBA00023224"/>
    </source>
</evidence>
<proteinExistence type="inferred from homology"/>
<dbReference type="GO" id="GO:0007165">
    <property type="term" value="P:signal transduction"/>
    <property type="evidence" value="ECO:0007669"/>
    <property type="project" value="UniProtKB-KW"/>
</dbReference>
<comment type="caution">
    <text evidence="8">The sequence shown here is derived from an EMBL/GenBank/DDBJ whole genome shotgun (WGS) entry which is preliminary data.</text>
</comment>
<keyword evidence="4" id="KW-0812">Transmembrane</keyword>
<dbReference type="InterPro" id="IPR004090">
    <property type="entry name" value="Chemotax_Me-accpt_rcpt"/>
</dbReference>
<dbReference type="CDD" id="cd11386">
    <property type="entry name" value="MCP_signal"/>
    <property type="match status" value="1"/>
</dbReference>
<feature type="signal peptide" evidence="5">
    <location>
        <begin position="1"/>
        <end position="20"/>
    </location>
</feature>
<dbReference type="InterPro" id="IPR003660">
    <property type="entry name" value="HAMP_dom"/>
</dbReference>
<dbReference type="Pfam" id="PF00672">
    <property type="entry name" value="HAMP"/>
    <property type="match status" value="1"/>
</dbReference>
<dbReference type="SUPFAM" id="SSF58104">
    <property type="entry name" value="Methyl-accepting chemotaxis protein (MCP) signaling domain"/>
    <property type="match status" value="2"/>
</dbReference>
<feature type="domain" description="HAMP" evidence="7">
    <location>
        <begin position="212"/>
        <end position="264"/>
    </location>
</feature>
<dbReference type="Gene3D" id="6.10.340.10">
    <property type="match status" value="1"/>
</dbReference>
<dbReference type="GO" id="GO:0006935">
    <property type="term" value="P:chemotaxis"/>
    <property type="evidence" value="ECO:0007669"/>
    <property type="project" value="InterPro"/>
</dbReference>
<dbReference type="PROSITE" id="PS50885">
    <property type="entry name" value="HAMP"/>
    <property type="match status" value="1"/>
</dbReference>
<sequence>MKWTAKISIFAGTVMAVTLAQNALIISHSQNTLSNIVNISHRNLVFNRALHGMQTAFYGYDDQMNMYVLLEKAGNHSALAAQTYHQATGFEKQFTTDLKTAQTTRGSNPEALVSLSRLDHAFDGYQADAKKVKQDIVSHHLNQAIVLQTAGNTAVSADIMTILNQLTKIGETSMNNALGGVRQNQSSTVLLVWIVVGVELAFMALLIVGMQYLAIRPLRSLRKVAEHLAEGNIEDEVSYRSRDELGDLANSFRAMMAYLSEAGRIAESIGDGNLTVAPEAKSSKDKLGHAIVAMHARLREIISAMQDMGHLIHEHVNELSGLVSQTTDATHQISAAISQSAQATGESSQGLQQIAASMQQLKAAVEQVATGALMQADQAQNGEAALNEMKSARLSVQNTATRMEQLSNKSRQAAQVGRNQVEETLSRMSRIADVTRMTAEAIGELGKHSEKIGTIVGTIQEIAAQTNLLALNANIEAARAGEHGRGFAVVADEVRKLAEQSAREAKNVSDLIRTIQTTVQQSVSSMERGRQEVITGQAVGEETRNALEEMEHSVTEVAGEIGQMSQAISSLDTESEGVDQGMRQISKIAQDNSASAHQMAAASREVTDTIQGLAAISEETAASTEEVASTSQHVAESVGTLAQKAKELSQVAARLDQLVSQYRL</sequence>
<evidence type="ECO:0000313" key="8">
    <source>
        <dbReference type="EMBL" id="PSR26549.1"/>
    </source>
</evidence>
<evidence type="ECO:0000256" key="3">
    <source>
        <dbReference type="PROSITE-ProRule" id="PRU00284"/>
    </source>
</evidence>
<dbReference type="AlphaFoldDB" id="A0A2T2WWC5"/>
<dbReference type="GO" id="GO:0004888">
    <property type="term" value="F:transmembrane signaling receptor activity"/>
    <property type="evidence" value="ECO:0007669"/>
    <property type="project" value="InterPro"/>
</dbReference>
<gene>
    <name evidence="8" type="ORF">C7B43_13720</name>
</gene>
<dbReference type="InterPro" id="IPR004089">
    <property type="entry name" value="MCPsignal_dom"/>
</dbReference>
<reference evidence="8 9" key="1">
    <citation type="journal article" date="2014" name="BMC Genomics">
        <title>Comparison of environmental and isolate Sulfobacillus genomes reveals diverse carbon, sulfur, nitrogen, and hydrogen metabolisms.</title>
        <authorList>
            <person name="Justice N.B."/>
            <person name="Norman A."/>
            <person name="Brown C.T."/>
            <person name="Singh A."/>
            <person name="Thomas B.C."/>
            <person name="Banfield J.F."/>
        </authorList>
    </citation>
    <scope>NUCLEOTIDE SEQUENCE [LARGE SCALE GENOMIC DNA]</scope>
    <source>
        <strain evidence="8">AMDSBA1</strain>
    </source>
</reference>
<evidence type="ECO:0000259" key="6">
    <source>
        <dbReference type="PROSITE" id="PS50111"/>
    </source>
</evidence>
<dbReference type="PROSITE" id="PS50111">
    <property type="entry name" value="CHEMOTAXIS_TRANSDUC_2"/>
    <property type="match status" value="1"/>
</dbReference>
<dbReference type="SMART" id="SM00304">
    <property type="entry name" value="HAMP"/>
    <property type="match status" value="2"/>
</dbReference>
<keyword evidence="4" id="KW-1133">Transmembrane helix</keyword>
<keyword evidence="4" id="KW-0472">Membrane</keyword>
<organism evidence="8 9">
    <name type="scientific">Sulfobacillus benefaciens</name>
    <dbReference type="NCBI Taxonomy" id="453960"/>
    <lineage>
        <taxon>Bacteria</taxon>
        <taxon>Bacillati</taxon>
        <taxon>Bacillota</taxon>
        <taxon>Clostridia</taxon>
        <taxon>Eubacteriales</taxon>
        <taxon>Clostridiales Family XVII. Incertae Sedis</taxon>
        <taxon>Sulfobacillus</taxon>
    </lineage>
</organism>
<evidence type="ECO:0000256" key="4">
    <source>
        <dbReference type="SAM" id="Phobius"/>
    </source>
</evidence>
<dbReference type="PANTHER" id="PTHR32089:SF112">
    <property type="entry name" value="LYSOZYME-LIKE PROTEIN-RELATED"/>
    <property type="match status" value="1"/>
</dbReference>
<dbReference type="GO" id="GO:0016020">
    <property type="term" value="C:membrane"/>
    <property type="evidence" value="ECO:0007669"/>
    <property type="project" value="InterPro"/>
</dbReference>
<evidence type="ECO:0000313" key="9">
    <source>
        <dbReference type="Proteomes" id="UP000242699"/>
    </source>
</evidence>
<dbReference type="Gene3D" id="1.10.287.950">
    <property type="entry name" value="Methyl-accepting chemotaxis protein"/>
    <property type="match status" value="3"/>
</dbReference>
<evidence type="ECO:0000256" key="5">
    <source>
        <dbReference type="SAM" id="SignalP"/>
    </source>
</evidence>
<dbReference type="SUPFAM" id="SSF158472">
    <property type="entry name" value="HAMP domain-like"/>
    <property type="match status" value="1"/>
</dbReference>
<feature type="chain" id="PRO_5039706783" evidence="5">
    <location>
        <begin position="21"/>
        <end position="664"/>
    </location>
</feature>
<evidence type="ECO:0000259" key="7">
    <source>
        <dbReference type="PROSITE" id="PS50885"/>
    </source>
</evidence>